<feature type="non-terminal residue" evidence="1">
    <location>
        <position position="172"/>
    </location>
</feature>
<evidence type="ECO:0000313" key="1">
    <source>
        <dbReference type="EMBL" id="GMT11641.1"/>
    </source>
</evidence>
<dbReference type="EMBL" id="BTSY01000001">
    <property type="protein sequence ID" value="GMT11641.1"/>
    <property type="molecule type" value="Genomic_DNA"/>
</dbReference>
<evidence type="ECO:0000313" key="2">
    <source>
        <dbReference type="Proteomes" id="UP001432322"/>
    </source>
</evidence>
<gene>
    <name evidence="1" type="ORF">PFISCL1PPCAC_2938</name>
</gene>
<sequence length="172" mass="19548">MSNVVLMGRDAFCVSGGILWALNLDELEWRQLEVRDTAARIPLWENSSKDDLLLLTDEAKRLFLFVQFRPNLEDCEKVINYSYRVYPRGEEWRVAVPTRKAAGKGDPVSIPYQIVTGSLSDSKIRAHLRVANVESLKEGRRRVLYGVCERMQRALDEIGAGSVPYPASSEEF</sequence>
<keyword evidence="2" id="KW-1185">Reference proteome</keyword>
<accession>A0AAV5UWL9</accession>
<protein>
    <submittedName>
        <fullName evidence="1">Uncharacterized protein</fullName>
    </submittedName>
</protein>
<name>A0AAV5UWL9_9BILA</name>
<comment type="caution">
    <text evidence="1">The sequence shown here is derived from an EMBL/GenBank/DDBJ whole genome shotgun (WGS) entry which is preliminary data.</text>
</comment>
<proteinExistence type="predicted"/>
<dbReference type="AlphaFoldDB" id="A0AAV5UWL9"/>
<dbReference type="Proteomes" id="UP001432322">
    <property type="component" value="Unassembled WGS sequence"/>
</dbReference>
<reference evidence="1" key="1">
    <citation type="submission" date="2023-10" db="EMBL/GenBank/DDBJ databases">
        <title>Genome assembly of Pristionchus species.</title>
        <authorList>
            <person name="Yoshida K."/>
            <person name="Sommer R.J."/>
        </authorList>
    </citation>
    <scope>NUCLEOTIDE SEQUENCE</scope>
    <source>
        <strain evidence="1">RS5133</strain>
    </source>
</reference>
<organism evidence="1 2">
    <name type="scientific">Pristionchus fissidentatus</name>
    <dbReference type="NCBI Taxonomy" id="1538716"/>
    <lineage>
        <taxon>Eukaryota</taxon>
        <taxon>Metazoa</taxon>
        <taxon>Ecdysozoa</taxon>
        <taxon>Nematoda</taxon>
        <taxon>Chromadorea</taxon>
        <taxon>Rhabditida</taxon>
        <taxon>Rhabditina</taxon>
        <taxon>Diplogasteromorpha</taxon>
        <taxon>Diplogasteroidea</taxon>
        <taxon>Neodiplogasteridae</taxon>
        <taxon>Pristionchus</taxon>
    </lineage>
</organism>